<dbReference type="RefSeq" id="WP_131156116.1">
    <property type="nucleotide sequence ID" value="NZ_CP036402.1"/>
</dbReference>
<dbReference type="InterPro" id="IPR006016">
    <property type="entry name" value="UspA"/>
</dbReference>
<name>A0A411YIR9_9ACTN</name>
<keyword evidence="4" id="KW-1185">Reference proteome</keyword>
<dbReference type="OrthoDB" id="5243755at2"/>
<gene>
    <name evidence="3" type="ORF">ER308_17135</name>
</gene>
<feature type="domain" description="UspA" evidence="2">
    <location>
        <begin position="6"/>
        <end position="130"/>
    </location>
</feature>
<dbReference type="KEGG" id="erz:ER308_17135"/>
<organism evidence="3 4">
    <name type="scientific">Egibacter rhizosphaerae</name>
    <dbReference type="NCBI Taxonomy" id="1670831"/>
    <lineage>
        <taxon>Bacteria</taxon>
        <taxon>Bacillati</taxon>
        <taxon>Actinomycetota</taxon>
        <taxon>Nitriliruptoria</taxon>
        <taxon>Egibacterales</taxon>
        <taxon>Egibacteraceae</taxon>
        <taxon>Egibacter</taxon>
    </lineage>
</organism>
<protein>
    <recommendedName>
        <fullName evidence="2">UspA domain-containing protein</fullName>
    </recommendedName>
</protein>
<dbReference type="Pfam" id="PF00582">
    <property type="entry name" value="Usp"/>
    <property type="match status" value="1"/>
</dbReference>
<dbReference type="EMBL" id="CP036402">
    <property type="protein sequence ID" value="QBI21123.1"/>
    <property type="molecule type" value="Genomic_DNA"/>
</dbReference>
<evidence type="ECO:0000313" key="3">
    <source>
        <dbReference type="EMBL" id="QBI21123.1"/>
    </source>
</evidence>
<feature type="region of interest" description="Disordered" evidence="1">
    <location>
        <begin position="260"/>
        <end position="281"/>
    </location>
</feature>
<evidence type="ECO:0000256" key="1">
    <source>
        <dbReference type="SAM" id="MobiDB-lite"/>
    </source>
</evidence>
<feature type="region of interest" description="Disordered" evidence="1">
    <location>
        <begin position="361"/>
        <end position="380"/>
    </location>
</feature>
<reference evidence="3 4" key="1">
    <citation type="submission" date="2019-01" db="EMBL/GenBank/DDBJ databases">
        <title>Egibacter rhizosphaerae EGI 80759T.</title>
        <authorList>
            <person name="Chen D.-D."/>
            <person name="Tian Y."/>
            <person name="Jiao J.-Y."/>
            <person name="Zhang X.-T."/>
            <person name="Zhang Y.-G."/>
            <person name="Zhang Y."/>
            <person name="Xiao M."/>
            <person name="Shu W.-S."/>
            <person name="Li W.-J."/>
        </authorList>
    </citation>
    <scope>NUCLEOTIDE SEQUENCE [LARGE SCALE GENOMIC DNA]</scope>
    <source>
        <strain evidence="3 4">EGI 80759</strain>
    </source>
</reference>
<dbReference type="SUPFAM" id="SSF52402">
    <property type="entry name" value="Adenine nucleotide alpha hydrolases-like"/>
    <property type="match status" value="1"/>
</dbReference>
<evidence type="ECO:0000259" key="2">
    <source>
        <dbReference type="Pfam" id="PF00582"/>
    </source>
</evidence>
<sequence length="380" mass="39593">MSLGRVVLVPLTNPASVAGLMGMADQLVDREGGTVVPVTVVPPDAGAEIRGDAEALIAAADAAGAELGVPSEGLVGVHESVADGVLDAARDCAATLVLMGWRGRSTQRNVFGELIDTVVGRSRTPTAVVRLGQREPQRVLLPVSNEHLGPTGAGGLLLAADLAQRLGPDARRTVRLLRTGDEDVGSLPPEMQALSDRVHHDPRRYATAIGAAAEAGDLVIVPVAPTVSGLRTATTHVAWQAPESTLLVAIDVGPKAEDVDEATARAGQPAPEPSTHPDDEELHTVSVVARAGEVATTTREQLGPALRSLGTVGEVEAWEDEEGRRCLRTRVRVAARDSNEALAAVMTALHEAEGFKGAELRYELETSPGPDDSESSARSD</sequence>
<proteinExistence type="predicted"/>
<dbReference type="Proteomes" id="UP000291469">
    <property type="component" value="Chromosome"/>
</dbReference>
<dbReference type="AlphaFoldDB" id="A0A411YIR9"/>
<dbReference type="Gene3D" id="3.40.50.12370">
    <property type="match status" value="1"/>
</dbReference>
<evidence type="ECO:0000313" key="4">
    <source>
        <dbReference type="Proteomes" id="UP000291469"/>
    </source>
</evidence>
<accession>A0A411YIR9</accession>